<evidence type="ECO:0000256" key="1">
    <source>
        <dbReference type="SAM" id="Coils"/>
    </source>
</evidence>
<feature type="compositionally biased region" description="Basic and acidic residues" evidence="2">
    <location>
        <begin position="616"/>
        <end position="627"/>
    </location>
</feature>
<feature type="region of interest" description="Disordered" evidence="2">
    <location>
        <begin position="675"/>
        <end position="697"/>
    </location>
</feature>
<feature type="compositionally biased region" description="Basic and acidic residues" evidence="2">
    <location>
        <begin position="687"/>
        <end position="697"/>
    </location>
</feature>
<feature type="compositionally biased region" description="Polar residues" evidence="2">
    <location>
        <begin position="604"/>
        <end position="615"/>
    </location>
</feature>
<evidence type="ECO:0000313" key="4">
    <source>
        <dbReference type="WBParaSite" id="SMUV_0000679401-mRNA-1"/>
    </source>
</evidence>
<accession>A0A0N5AQ45</accession>
<reference evidence="4" key="1">
    <citation type="submission" date="2017-02" db="UniProtKB">
        <authorList>
            <consortium name="WormBaseParasite"/>
        </authorList>
    </citation>
    <scope>IDENTIFICATION</scope>
</reference>
<feature type="coiled-coil region" evidence="1">
    <location>
        <begin position="409"/>
        <end position="471"/>
    </location>
</feature>
<sequence length="902" mass="103338">MPISVSVQRAVYFALFRKVSHFDKSINLVREVGKKYRHFFAVVIMDSGNNSALRITICKLDLSNPKILSGTKHEKILKKMEKTVDSDSAKGQSELELVRNPKKRLAATGSSEETSFGCEDSSSNVMLLSKRRYPLRIMENRNSADSSNEKPSCSLIKLEYTEDKRYNLRKPTKKFLKGSCQKKDNKSQYVSNMEFIAKSQSTQTAYDDFTVEEYLSDAGNQIDHSFSVKTLTKRYSKLRFLLMLYHEYMIEVKSENTLLRNLCSKLQKQFRDEKNNILTEIDHFKSDLYAIVTEMKTYHKDLLDAYDEFDAKLKSEKQSVSRLIDNYSKTTSEMQDIIKVKTAEVERLHRMQEQMRRDLSVENRENYLARERAADAEKKLSDQLYIACKTKCPKCKVYEKEKDEFYEQIAEKSITIEQNKKELNELRKKLNTERKTVKELTGINAQISFEKKSWQNEALKLEKELKLLKTQGSTCVIVTSHSPENSPQSKSICKQELFKSNVGTQTLNFQVYLQSILFTADVESFCSVSGKNVENSTHSDVCNAESKKKCEDLKPLPLTTDSALLGTSNAFSAWLKPYVEPAFLTKTVNKTEELKSNKGEKASEQQASTNCQQTDLSEKKSSSHHVAEVQSVNNNKKPRVSAASSSYSNPSENICNTVSENILQLDVLHVKSEKLSNTHSSSSSAIDGKEGDCSFRERSDNKVKPLLKNDCSHRLIRKCSSTKDVVVSQKLTMQRDQNVNDSWRKLESKRNKDIYRDRISEKTNQYRKAPSKRRIRSKRSRSLLRSRSFKNVQPFQAPLVNATSSSCQSVVDELGPLWKFSFSSTSNSAEDSWVKNQFLDLNYCTINTSSSLKDSWRGYSVQCSWRANNAQCRSPCQQVRESGESKPVMVFSQVSPWDFSKW</sequence>
<evidence type="ECO:0000313" key="3">
    <source>
        <dbReference type="Proteomes" id="UP000046393"/>
    </source>
</evidence>
<organism evidence="3 4">
    <name type="scientific">Syphacia muris</name>
    <dbReference type="NCBI Taxonomy" id="451379"/>
    <lineage>
        <taxon>Eukaryota</taxon>
        <taxon>Metazoa</taxon>
        <taxon>Ecdysozoa</taxon>
        <taxon>Nematoda</taxon>
        <taxon>Chromadorea</taxon>
        <taxon>Rhabditida</taxon>
        <taxon>Spirurina</taxon>
        <taxon>Oxyuridomorpha</taxon>
        <taxon>Oxyuroidea</taxon>
        <taxon>Oxyuridae</taxon>
        <taxon>Syphacia</taxon>
    </lineage>
</organism>
<feature type="compositionally biased region" description="Low complexity" evidence="2">
    <location>
        <begin position="641"/>
        <end position="651"/>
    </location>
</feature>
<keyword evidence="1" id="KW-0175">Coiled coil</keyword>
<dbReference type="WBParaSite" id="SMUV_0000679401-mRNA-1">
    <property type="protein sequence ID" value="SMUV_0000679401-mRNA-1"/>
    <property type="gene ID" value="SMUV_0000679401"/>
</dbReference>
<dbReference type="AlphaFoldDB" id="A0A0N5AQ45"/>
<dbReference type="Proteomes" id="UP000046393">
    <property type="component" value="Unplaced"/>
</dbReference>
<name>A0A0N5AQ45_9BILA</name>
<proteinExistence type="predicted"/>
<feature type="region of interest" description="Disordered" evidence="2">
    <location>
        <begin position="595"/>
        <end position="651"/>
    </location>
</feature>
<protein>
    <submittedName>
        <fullName evidence="4">CortBP2 domain-containing protein</fullName>
    </submittedName>
</protein>
<evidence type="ECO:0000256" key="2">
    <source>
        <dbReference type="SAM" id="MobiDB-lite"/>
    </source>
</evidence>
<keyword evidence="3" id="KW-1185">Reference proteome</keyword>